<gene>
    <name evidence="1" type="primary">GEA2_1</name>
    <name evidence="1" type="ORF">FBU59_003217</name>
</gene>
<reference evidence="1" key="1">
    <citation type="submission" date="2022-07" db="EMBL/GenBank/DDBJ databases">
        <title>Phylogenomic reconstructions and comparative analyses of Kickxellomycotina fungi.</title>
        <authorList>
            <person name="Reynolds N.K."/>
            <person name="Stajich J.E."/>
            <person name="Barry K."/>
            <person name="Grigoriev I.V."/>
            <person name="Crous P."/>
            <person name="Smith M.E."/>
        </authorList>
    </citation>
    <scope>NUCLEOTIDE SEQUENCE</scope>
    <source>
        <strain evidence="1">NRRL 5244</strain>
    </source>
</reference>
<protein>
    <submittedName>
        <fullName evidence="1">GDP/GTP exchange factor for ARF</fullName>
    </submittedName>
</protein>
<proteinExistence type="predicted"/>
<evidence type="ECO:0000313" key="2">
    <source>
        <dbReference type="Proteomes" id="UP001150603"/>
    </source>
</evidence>
<name>A0ACC1J8Y6_9FUNG</name>
<sequence>MAQLTGLLDPSLHSDLMTPQVLTLANGRFAIVDPESPASAIGTIAEGFVGAEQVARLREQEDKDWQLTRVALEFGKDYRGQVALVALLEFATLWPSEISEHGWTDILDIERIVIDADLLPHSLLDTGDLLVDNMWVPRISTVLARDAAKERIRARQSSKTGANQAVQPTGGLFSALTSFLGGAGPGDQTQPMGPRRELRWRWREQPEVLVELVRRSKLAVQASAIDKLVDFSDIADSSLPALLAVLSDLFPQPLPTPPSTPVEDTAKPNGEKPVADESPRRSDSASGAVADETKVNYSPASVFFFEAVVALVEKSPARAPLVWSCIEQPLQRTLEASDTLYHFALERLISGLLRMAISALDLSTKQESSEALLTDVVERILRCIGLLRDAQDATFDSVVSELITGIARLVDIDGKALIAGASSWEIVRQLIKRIARANSSTSEISRQALSVLVEVVILVRSGAVELSVYFADVLDTLAAFMPADRELIASLPAKPSGETPKQLSAADVAMKLVALLFDMQETARKQPKPTHAAASPSMATSPSMASATHQQSFGDHSVTSHASVLPLGRAPGKMTPMAMWIAAMNAMSAYACTAHRDIRHLACTNIQRAISAHADVDAAWVATTFHRILFPLMDTLLRPDLLADQAMEDTHARCISMLAMFFLHNAAGLQQASSTERAMPMSPRSTTENGTAADQSADHESAAAVVLPLDQVWLRLVGILATYIHTSNLASSKL</sequence>
<evidence type="ECO:0000313" key="1">
    <source>
        <dbReference type="EMBL" id="KAJ1942375.1"/>
    </source>
</evidence>
<dbReference type="Proteomes" id="UP001150603">
    <property type="component" value="Unassembled WGS sequence"/>
</dbReference>
<dbReference type="EMBL" id="JANBPW010001982">
    <property type="protein sequence ID" value="KAJ1942375.1"/>
    <property type="molecule type" value="Genomic_DNA"/>
</dbReference>
<organism evidence="1 2">
    <name type="scientific">Linderina macrospora</name>
    <dbReference type="NCBI Taxonomy" id="4868"/>
    <lineage>
        <taxon>Eukaryota</taxon>
        <taxon>Fungi</taxon>
        <taxon>Fungi incertae sedis</taxon>
        <taxon>Zoopagomycota</taxon>
        <taxon>Kickxellomycotina</taxon>
        <taxon>Kickxellomycetes</taxon>
        <taxon>Kickxellales</taxon>
        <taxon>Kickxellaceae</taxon>
        <taxon>Linderina</taxon>
    </lineage>
</organism>
<comment type="caution">
    <text evidence="1">The sequence shown here is derived from an EMBL/GenBank/DDBJ whole genome shotgun (WGS) entry which is preliminary data.</text>
</comment>
<feature type="non-terminal residue" evidence="1">
    <location>
        <position position="734"/>
    </location>
</feature>
<keyword evidence="2" id="KW-1185">Reference proteome</keyword>
<accession>A0ACC1J8Y6</accession>